<keyword evidence="3" id="KW-1185">Reference proteome</keyword>
<evidence type="ECO:0000313" key="2">
    <source>
        <dbReference type="EnsemblPlants" id="Pp3c4_12550V3.1"/>
    </source>
</evidence>
<dbReference type="PaxDb" id="3218-PP1S284_63V6.1"/>
<dbReference type="EnsemblPlants" id="Pp3c4_12550V3.1">
    <property type="protein sequence ID" value="Pp3c4_12550V3.1"/>
    <property type="gene ID" value="Pp3c4_12550"/>
</dbReference>
<dbReference type="Proteomes" id="UP000006727">
    <property type="component" value="Chromosome 4"/>
</dbReference>
<proteinExistence type="predicted"/>
<dbReference type="InParanoid" id="A0A2K1KN65"/>
<protein>
    <submittedName>
        <fullName evidence="1 2">Uncharacterized protein</fullName>
    </submittedName>
</protein>
<evidence type="ECO:0000313" key="3">
    <source>
        <dbReference type="Proteomes" id="UP000006727"/>
    </source>
</evidence>
<reference evidence="2" key="3">
    <citation type="submission" date="2020-12" db="UniProtKB">
        <authorList>
            <consortium name="EnsemblPlants"/>
        </authorList>
    </citation>
    <scope>IDENTIFICATION</scope>
</reference>
<sequence length="95" mass="10908">MITSFVMLVHSCSSLKPYPNTDRRLLGIHHHARSCSYQPGNVHLIITVVPTSPIRKTRKLILNHRLLQRRQHDETLVNRSAFRSKTLPTSTQTPT</sequence>
<accession>A0A2K1KN65</accession>
<evidence type="ECO:0000313" key="1">
    <source>
        <dbReference type="EMBL" id="PNR55224.1"/>
    </source>
</evidence>
<reference evidence="1 3" key="1">
    <citation type="journal article" date="2008" name="Science">
        <title>The Physcomitrella genome reveals evolutionary insights into the conquest of land by plants.</title>
        <authorList>
            <person name="Rensing S."/>
            <person name="Lang D."/>
            <person name="Zimmer A."/>
            <person name="Terry A."/>
            <person name="Salamov A."/>
            <person name="Shapiro H."/>
            <person name="Nishiyama T."/>
            <person name="Perroud P.-F."/>
            <person name="Lindquist E."/>
            <person name="Kamisugi Y."/>
            <person name="Tanahashi T."/>
            <person name="Sakakibara K."/>
            <person name="Fujita T."/>
            <person name="Oishi K."/>
            <person name="Shin-I T."/>
            <person name="Kuroki Y."/>
            <person name="Toyoda A."/>
            <person name="Suzuki Y."/>
            <person name="Hashimoto A."/>
            <person name="Yamaguchi K."/>
            <person name="Sugano A."/>
            <person name="Kohara Y."/>
            <person name="Fujiyama A."/>
            <person name="Anterola A."/>
            <person name="Aoki S."/>
            <person name="Ashton N."/>
            <person name="Barbazuk W.B."/>
            <person name="Barker E."/>
            <person name="Bennetzen J."/>
            <person name="Bezanilla M."/>
            <person name="Blankenship R."/>
            <person name="Cho S.H."/>
            <person name="Dutcher S."/>
            <person name="Estelle M."/>
            <person name="Fawcett J.A."/>
            <person name="Gundlach H."/>
            <person name="Hanada K."/>
            <person name="Heyl A."/>
            <person name="Hicks K.A."/>
            <person name="Hugh J."/>
            <person name="Lohr M."/>
            <person name="Mayer K."/>
            <person name="Melkozernov A."/>
            <person name="Murata T."/>
            <person name="Nelson D."/>
            <person name="Pils B."/>
            <person name="Prigge M."/>
            <person name="Reiss B."/>
            <person name="Renner T."/>
            <person name="Rombauts S."/>
            <person name="Rushton P."/>
            <person name="Sanderfoot A."/>
            <person name="Schween G."/>
            <person name="Shiu S.-H."/>
            <person name="Stueber K."/>
            <person name="Theodoulou F.L."/>
            <person name="Tu H."/>
            <person name="Van de Peer Y."/>
            <person name="Verrier P.J."/>
            <person name="Waters E."/>
            <person name="Wood A."/>
            <person name="Yang L."/>
            <person name="Cove D."/>
            <person name="Cuming A."/>
            <person name="Hasebe M."/>
            <person name="Lucas S."/>
            <person name="Mishler D.B."/>
            <person name="Reski R."/>
            <person name="Grigoriev I."/>
            <person name="Quatrano R.S."/>
            <person name="Boore J.L."/>
        </authorList>
    </citation>
    <scope>NUCLEOTIDE SEQUENCE [LARGE SCALE GENOMIC DNA]</scope>
    <source>
        <strain evidence="2 3">cv. Gransden 2004</strain>
    </source>
</reference>
<dbReference type="EMBL" id="ABEU02000004">
    <property type="protein sequence ID" value="PNR55224.1"/>
    <property type="molecule type" value="Genomic_DNA"/>
</dbReference>
<gene>
    <name evidence="1" type="ORF">PHYPA_006119</name>
</gene>
<name>A0A2K1KN65_PHYPA</name>
<dbReference type="AlphaFoldDB" id="A0A2K1KN65"/>
<reference evidence="1 3" key="2">
    <citation type="journal article" date="2018" name="Plant J.">
        <title>The Physcomitrella patens chromosome-scale assembly reveals moss genome structure and evolution.</title>
        <authorList>
            <person name="Lang D."/>
            <person name="Ullrich K.K."/>
            <person name="Murat F."/>
            <person name="Fuchs J."/>
            <person name="Jenkins J."/>
            <person name="Haas F.B."/>
            <person name="Piednoel M."/>
            <person name="Gundlach H."/>
            <person name="Van Bel M."/>
            <person name="Meyberg R."/>
            <person name="Vives C."/>
            <person name="Morata J."/>
            <person name="Symeonidi A."/>
            <person name="Hiss M."/>
            <person name="Muchero W."/>
            <person name="Kamisugi Y."/>
            <person name="Saleh O."/>
            <person name="Blanc G."/>
            <person name="Decker E.L."/>
            <person name="van Gessel N."/>
            <person name="Grimwood J."/>
            <person name="Hayes R.D."/>
            <person name="Graham S.W."/>
            <person name="Gunter L.E."/>
            <person name="McDaniel S.F."/>
            <person name="Hoernstein S.N.W."/>
            <person name="Larsson A."/>
            <person name="Li F.W."/>
            <person name="Perroud P.F."/>
            <person name="Phillips J."/>
            <person name="Ranjan P."/>
            <person name="Rokshar D.S."/>
            <person name="Rothfels C.J."/>
            <person name="Schneider L."/>
            <person name="Shu S."/>
            <person name="Stevenson D.W."/>
            <person name="Thummler F."/>
            <person name="Tillich M."/>
            <person name="Villarreal Aguilar J.C."/>
            <person name="Widiez T."/>
            <person name="Wong G.K."/>
            <person name="Wymore A."/>
            <person name="Zhang Y."/>
            <person name="Zimmer A.D."/>
            <person name="Quatrano R.S."/>
            <person name="Mayer K.F.X."/>
            <person name="Goodstein D."/>
            <person name="Casacuberta J.M."/>
            <person name="Vandepoele K."/>
            <person name="Reski R."/>
            <person name="Cuming A.C."/>
            <person name="Tuskan G.A."/>
            <person name="Maumus F."/>
            <person name="Salse J."/>
            <person name="Schmutz J."/>
            <person name="Rensing S.A."/>
        </authorList>
    </citation>
    <scope>NUCLEOTIDE SEQUENCE [LARGE SCALE GENOMIC DNA]</scope>
    <source>
        <strain evidence="2 3">cv. Gransden 2004</strain>
    </source>
</reference>
<organism evidence="1">
    <name type="scientific">Physcomitrium patens</name>
    <name type="common">Spreading-leaved earth moss</name>
    <name type="synonym">Physcomitrella patens</name>
    <dbReference type="NCBI Taxonomy" id="3218"/>
    <lineage>
        <taxon>Eukaryota</taxon>
        <taxon>Viridiplantae</taxon>
        <taxon>Streptophyta</taxon>
        <taxon>Embryophyta</taxon>
        <taxon>Bryophyta</taxon>
        <taxon>Bryophytina</taxon>
        <taxon>Bryopsida</taxon>
        <taxon>Funariidae</taxon>
        <taxon>Funariales</taxon>
        <taxon>Funariaceae</taxon>
        <taxon>Physcomitrium</taxon>
    </lineage>
</organism>
<dbReference type="Gramene" id="Pp3c4_12550V3.1">
    <property type="protein sequence ID" value="Pp3c4_12550V3.1"/>
    <property type="gene ID" value="Pp3c4_12550"/>
</dbReference>